<evidence type="ECO:0000313" key="3">
    <source>
        <dbReference type="Proteomes" id="UP001239909"/>
    </source>
</evidence>
<name>A0ABQ6LQ34_9RHOB</name>
<reference evidence="2 3" key="1">
    <citation type="submission" date="2023-04" db="EMBL/GenBank/DDBJ databases">
        <title>Marinoamorphus aggregata gen. nov., sp. Nov., isolate from tissue of brittle star Ophioplocus japonicus.</title>
        <authorList>
            <person name="Kawano K."/>
            <person name="Sawayama S."/>
            <person name="Nakagawa S."/>
        </authorList>
    </citation>
    <scope>NUCLEOTIDE SEQUENCE [LARGE SCALE GENOMIC DNA]</scope>
    <source>
        <strain evidence="2 3">NKW23</strain>
    </source>
</reference>
<feature type="transmembrane region" description="Helical" evidence="1">
    <location>
        <begin position="140"/>
        <end position="159"/>
    </location>
</feature>
<gene>
    <name evidence="2" type="ORF">LNKW23_39600</name>
</gene>
<feature type="transmembrane region" description="Helical" evidence="1">
    <location>
        <begin position="21"/>
        <end position="48"/>
    </location>
</feature>
<accession>A0ABQ6LQ34</accession>
<protein>
    <recommendedName>
        <fullName evidence="4">DUF3592 domain-containing protein</fullName>
    </recommendedName>
</protein>
<keyword evidence="1" id="KW-0472">Membrane</keyword>
<dbReference type="Proteomes" id="UP001239909">
    <property type="component" value="Unassembled WGS sequence"/>
</dbReference>
<evidence type="ECO:0000313" key="2">
    <source>
        <dbReference type="EMBL" id="GMG84744.1"/>
    </source>
</evidence>
<evidence type="ECO:0008006" key="4">
    <source>
        <dbReference type="Google" id="ProtNLM"/>
    </source>
</evidence>
<sequence>MAGSFGGSGPESAAMPGVTRAVLSSGFGILGLVLALFGAFGAVTAIGLGALGSGESARFEAGGSAVSGEVLGLERRGEAAGEAWVVYQFHAADGVPREGRSEIPEALFAELSIGGPVAVEYLRADPDTHRAWRAVEPEGAGWLLAAALALGGAGLWLLWRTRARLLRLRRLLAEGQPVTGQVRGLRSLGLVVNGVSLYAIDYAWTGPDGTPRAGSSRGHPLGRLSAHAPGGPVALRIHPGNPAVSAWEGDRLAGSIRDNRPWPPPAG</sequence>
<organism evidence="2 3">
    <name type="scientific">Paralimibaculum aggregatum</name>
    <dbReference type="NCBI Taxonomy" id="3036245"/>
    <lineage>
        <taxon>Bacteria</taxon>
        <taxon>Pseudomonadati</taxon>
        <taxon>Pseudomonadota</taxon>
        <taxon>Alphaproteobacteria</taxon>
        <taxon>Rhodobacterales</taxon>
        <taxon>Paracoccaceae</taxon>
        <taxon>Paralimibaculum</taxon>
    </lineage>
</organism>
<keyword evidence="1" id="KW-0812">Transmembrane</keyword>
<proteinExistence type="predicted"/>
<keyword evidence="1" id="KW-1133">Transmembrane helix</keyword>
<keyword evidence="3" id="KW-1185">Reference proteome</keyword>
<comment type="caution">
    <text evidence="2">The sequence shown here is derived from an EMBL/GenBank/DDBJ whole genome shotgun (WGS) entry which is preliminary data.</text>
</comment>
<dbReference type="RefSeq" id="WP_285673843.1">
    <property type="nucleotide sequence ID" value="NZ_BSYI01000042.1"/>
</dbReference>
<evidence type="ECO:0000256" key="1">
    <source>
        <dbReference type="SAM" id="Phobius"/>
    </source>
</evidence>
<dbReference type="EMBL" id="BSYI01000042">
    <property type="protein sequence ID" value="GMG84744.1"/>
    <property type="molecule type" value="Genomic_DNA"/>
</dbReference>